<evidence type="ECO:0000256" key="1">
    <source>
        <dbReference type="ARBA" id="ARBA00004245"/>
    </source>
</evidence>
<keyword evidence="3" id="KW-0963">Cytoplasm</keyword>
<evidence type="ECO:0000256" key="7">
    <source>
        <dbReference type="RuleBase" id="RU000487"/>
    </source>
</evidence>
<protein>
    <submittedName>
        <fullName evidence="9">Uncharacterized protein</fullName>
    </submittedName>
</protein>
<evidence type="ECO:0000313" key="10">
    <source>
        <dbReference type="Proteomes" id="UP000322234"/>
    </source>
</evidence>
<keyword evidence="4" id="KW-0547">Nucleotide-binding</keyword>
<feature type="compositionally biased region" description="Low complexity" evidence="8">
    <location>
        <begin position="489"/>
        <end position="499"/>
    </location>
</feature>
<evidence type="ECO:0000256" key="5">
    <source>
        <dbReference type="ARBA" id="ARBA00022840"/>
    </source>
</evidence>
<name>A0A6B0RKA7_9CETA</name>
<dbReference type="Pfam" id="PF00022">
    <property type="entry name" value="Actin"/>
    <property type="match status" value="1"/>
</dbReference>
<dbReference type="SMART" id="SM00268">
    <property type="entry name" value="ACTIN"/>
    <property type="match status" value="1"/>
</dbReference>
<dbReference type="Gene3D" id="3.90.640.10">
    <property type="entry name" value="Actin, Chain A, domain 4"/>
    <property type="match status" value="1"/>
</dbReference>
<keyword evidence="10" id="KW-1185">Reference proteome</keyword>
<reference evidence="9" key="1">
    <citation type="submission" date="2019-10" db="EMBL/GenBank/DDBJ databases">
        <title>The sequence and de novo assembly of the wild yak genome.</title>
        <authorList>
            <person name="Liu Y."/>
        </authorList>
    </citation>
    <scope>NUCLEOTIDE SEQUENCE [LARGE SCALE GENOMIC DNA]</scope>
    <source>
        <strain evidence="9">WY2019</strain>
    </source>
</reference>
<dbReference type="FunFam" id="3.90.640.10:FF:000007">
    <property type="entry name" value="Actin like 7B"/>
    <property type="match status" value="1"/>
</dbReference>
<evidence type="ECO:0000256" key="4">
    <source>
        <dbReference type="ARBA" id="ARBA00022741"/>
    </source>
</evidence>
<dbReference type="Gene3D" id="3.30.420.40">
    <property type="match status" value="2"/>
</dbReference>
<dbReference type="AlphaFoldDB" id="A0A6B0RKA7"/>
<evidence type="ECO:0000256" key="2">
    <source>
        <dbReference type="ARBA" id="ARBA00006752"/>
    </source>
</evidence>
<dbReference type="PRINTS" id="PR00190">
    <property type="entry name" value="ACTIN"/>
</dbReference>
<dbReference type="PANTHER" id="PTHR11937">
    <property type="entry name" value="ACTIN"/>
    <property type="match status" value="1"/>
</dbReference>
<dbReference type="FunFam" id="3.30.420.40:FF:000148">
    <property type="entry name" value="Actin, alpha skeletal muscle"/>
    <property type="match status" value="1"/>
</dbReference>
<evidence type="ECO:0000256" key="8">
    <source>
        <dbReference type="SAM" id="MobiDB-lite"/>
    </source>
</evidence>
<comment type="caution">
    <text evidence="9">The sequence shown here is derived from an EMBL/GenBank/DDBJ whole genome shotgun (WGS) entry which is preliminary data.</text>
</comment>
<dbReference type="GO" id="GO:0005856">
    <property type="term" value="C:cytoskeleton"/>
    <property type="evidence" value="ECO:0007669"/>
    <property type="project" value="UniProtKB-SubCell"/>
</dbReference>
<keyword evidence="5" id="KW-0067">ATP-binding</keyword>
<evidence type="ECO:0000256" key="3">
    <source>
        <dbReference type="ARBA" id="ARBA00022490"/>
    </source>
</evidence>
<dbReference type="Proteomes" id="UP000322234">
    <property type="component" value="Unassembled WGS sequence"/>
</dbReference>
<gene>
    <name evidence="9" type="ORF">E5288_WYG016109</name>
</gene>
<comment type="similarity">
    <text evidence="2 7">Belongs to the actin family.</text>
</comment>
<sequence length="560" mass="60389">MNVPLICDYGSGFSKVGFAGTEAPLAVFPTILGKLRHEKLLVGMEEEDWFIGNEVPKNQGKLNLLYPVSRAAITNWDDMEKIWHYSFYQMLHVAPEQHPLLMAEPPLNSISSKERLSQILFETFSVPALYLANQGVLSLYASGHTAGMTIESGEGMTYFVPIIDGCPLHQSTFHMDIAGQDLTLYFLHLLSESGHSFVSTADRECARDLKEKNCFVALDFEKEKAEANSPSYPQKCQLPDGQEIDLGRERFFCPEALFQPDLIERNNLGIHIKAFECISSCNPAFWKILFGHIILSGGTGTCSGLRSRLQKETSTLVSPKINVKGPGMKLYLESGPEGLVNSGHILGSLHGFGPRLELEVEAGTPSNPRAQVDDLGQQVGSCTTYFEKWGIKNRKALIPQPESLIERAGNKGRQVQLNRGKGGPSGGKAVITGSKLQKCARPVQLHVSTSLGNIGSIQNSAMGSGHVSCLLALTHRSTVGSGSEKPSCGAQSASASGAEGSRRGRGPPGRELTEQDIQGDAGAQLDWDSGPDGQALPFDLGEMAAPILAGNAILTAQTIN</sequence>
<dbReference type="InterPro" id="IPR004000">
    <property type="entry name" value="Actin"/>
</dbReference>
<proteinExistence type="inferred from homology"/>
<dbReference type="EMBL" id="VBQZ03000064">
    <property type="protein sequence ID" value="MXQ90508.1"/>
    <property type="molecule type" value="Genomic_DNA"/>
</dbReference>
<evidence type="ECO:0000256" key="6">
    <source>
        <dbReference type="ARBA" id="ARBA00023212"/>
    </source>
</evidence>
<organism evidence="9 10">
    <name type="scientific">Bos mutus</name>
    <name type="common">wild yak</name>
    <dbReference type="NCBI Taxonomy" id="72004"/>
    <lineage>
        <taxon>Eukaryota</taxon>
        <taxon>Metazoa</taxon>
        <taxon>Chordata</taxon>
        <taxon>Craniata</taxon>
        <taxon>Vertebrata</taxon>
        <taxon>Euteleostomi</taxon>
        <taxon>Mammalia</taxon>
        <taxon>Eutheria</taxon>
        <taxon>Laurasiatheria</taxon>
        <taxon>Artiodactyla</taxon>
        <taxon>Ruminantia</taxon>
        <taxon>Pecora</taxon>
        <taxon>Bovidae</taxon>
        <taxon>Bovinae</taxon>
        <taxon>Bos</taxon>
    </lineage>
</organism>
<keyword evidence="6" id="KW-0206">Cytoskeleton</keyword>
<dbReference type="SUPFAM" id="SSF53067">
    <property type="entry name" value="Actin-like ATPase domain"/>
    <property type="match status" value="2"/>
</dbReference>
<comment type="subcellular location">
    <subcellularLocation>
        <location evidence="1">Cytoplasm</location>
        <location evidence="1">Cytoskeleton</location>
    </subcellularLocation>
</comment>
<feature type="region of interest" description="Disordered" evidence="8">
    <location>
        <begin position="480"/>
        <end position="514"/>
    </location>
</feature>
<dbReference type="GO" id="GO:0005524">
    <property type="term" value="F:ATP binding"/>
    <property type="evidence" value="ECO:0007669"/>
    <property type="project" value="UniProtKB-KW"/>
</dbReference>
<evidence type="ECO:0000313" key="9">
    <source>
        <dbReference type="EMBL" id="MXQ90508.1"/>
    </source>
</evidence>
<dbReference type="InterPro" id="IPR043129">
    <property type="entry name" value="ATPase_NBD"/>
</dbReference>
<accession>A0A6B0RKA7</accession>